<keyword evidence="2" id="KW-1185">Reference proteome</keyword>
<dbReference type="InterPro" id="IPR007325">
    <property type="entry name" value="KFase/CYL"/>
</dbReference>
<dbReference type="RefSeq" id="WP_131014976.1">
    <property type="nucleotide sequence ID" value="NZ_SIRE01000013.1"/>
</dbReference>
<protein>
    <submittedName>
        <fullName evidence="1">Cyclase family protein</fullName>
    </submittedName>
</protein>
<dbReference type="Pfam" id="PF04199">
    <property type="entry name" value="Cyclase"/>
    <property type="match status" value="1"/>
</dbReference>
<gene>
    <name evidence="1" type="ORF">EYB31_18890</name>
</gene>
<dbReference type="Gene3D" id="3.50.30.50">
    <property type="entry name" value="Putative cyclase"/>
    <property type="match status" value="1"/>
</dbReference>
<accession>A0A4Q9DMG1</accession>
<dbReference type="PANTHER" id="PTHR31118">
    <property type="entry name" value="CYCLASE-LIKE PROTEIN 2"/>
    <property type="match status" value="1"/>
</dbReference>
<comment type="caution">
    <text evidence="1">The sequence shown here is derived from an EMBL/GenBank/DDBJ whole genome shotgun (WGS) entry which is preliminary data.</text>
</comment>
<reference evidence="1 2" key="1">
    <citation type="submission" date="2019-02" db="EMBL/GenBank/DDBJ databases">
        <title>Paenibacillus sp. nov., isolated from surface-sterilized tissue of Thalictrum simplex L.</title>
        <authorList>
            <person name="Tuo L."/>
        </authorList>
    </citation>
    <scope>NUCLEOTIDE SEQUENCE [LARGE SCALE GENOMIC DNA]</scope>
    <source>
        <strain evidence="1 2">N2SHLJ1</strain>
    </source>
</reference>
<dbReference type="GO" id="GO:0019441">
    <property type="term" value="P:L-tryptophan catabolic process to kynurenine"/>
    <property type="evidence" value="ECO:0007669"/>
    <property type="project" value="InterPro"/>
</dbReference>
<dbReference type="Proteomes" id="UP000293142">
    <property type="component" value="Unassembled WGS sequence"/>
</dbReference>
<dbReference type="PANTHER" id="PTHR31118:SF12">
    <property type="entry name" value="CYCLASE-LIKE PROTEIN 2"/>
    <property type="match status" value="1"/>
</dbReference>
<dbReference type="SUPFAM" id="SSF102198">
    <property type="entry name" value="Putative cyclase"/>
    <property type="match status" value="1"/>
</dbReference>
<name>A0A4Q9DMG1_9BACL</name>
<dbReference type="EMBL" id="SIRE01000013">
    <property type="protein sequence ID" value="TBL76502.1"/>
    <property type="molecule type" value="Genomic_DNA"/>
</dbReference>
<proteinExistence type="predicted"/>
<sequence>MSNVKQLAALMNEMKVIDLSHTLEEGMPIYPTHSRYYHTLWDTFETGSRALIYQLIINEHTGTHMDATAHFIQEGHPAHLYMDQTPVSQFFGRALTIDFSHYADTDVVSLDEIKTWEQQNAAIEAGDIVLLRFGWDRYWVPRTEHRQYSQSWPGLGGEAAEYLASKGIKVVGCDCLAIDSSYAEGAPAHYALLGNGVNIIENLTRLDEVLGESYVYAFPLKVAKGSGSPIRALAFK</sequence>
<evidence type="ECO:0000313" key="1">
    <source>
        <dbReference type="EMBL" id="TBL76502.1"/>
    </source>
</evidence>
<dbReference type="AlphaFoldDB" id="A0A4Q9DMG1"/>
<organism evidence="1 2">
    <name type="scientific">Paenibacillus thalictri</name>
    <dbReference type="NCBI Taxonomy" id="2527873"/>
    <lineage>
        <taxon>Bacteria</taxon>
        <taxon>Bacillati</taxon>
        <taxon>Bacillota</taxon>
        <taxon>Bacilli</taxon>
        <taxon>Bacillales</taxon>
        <taxon>Paenibacillaceae</taxon>
        <taxon>Paenibacillus</taxon>
    </lineage>
</organism>
<dbReference type="GO" id="GO:0004061">
    <property type="term" value="F:arylformamidase activity"/>
    <property type="evidence" value="ECO:0007669"/>
    <property type="project" value="InterPro"/>
</dbReference>
<evidence type="ECO:0000313" key="2">
    <source>
        <dbReference type="Proteomes" id="UP000293142"/>
    </source>
</evidence>
<dbReference type="OrthoDB" id="9796085at2"/>
<dbReference type="InterPro" id="IPR037175">
    <property type="entry name" value="KFase_sf"/>
</dbReference>